<dbReference type="Gene3D" id="2.60.120.40">
    <property type="match status" value="1"/>
</dbReference>
<keyword evidence="1" id="KW-1133">Transmembrane helix</keyword>
<keyword evidence="1" id="KW-0472">Membrane</keyword>
<dbReference type="Proteomes" id="UP000596742">
    <property type="component" value="Unassembled WGS sequence"/>
</dbReference>
<dbReference type="PROSITE" id="PS51257">
    <property type="entry name" value="PROKAR_LIPOPROTEIN"/>
    <property type="match status" value="1"/>
</dbReference>
<organism evidence="2 3">
    <name type="scientific">Mytilus galloprovincialis</name>
    <name type="common">Mediterranean mussel</name>
    <dbReference type="NCBI Taxonomy" id="29158"/>
    <lineage>
        <taxon>Eukaryota</taxon>
        <taxon>Metazoa</taxon>
        <taxon>Spiralia</taxon>
        <taxon>Lophotrochozoa</taxon>
        <taxon>Mollusca</taxon>
        <taxon>Bivalvia</taxon>
        <taxon>Autobranchia</taxon>
        <taxon>Pteriomorphia</taxon>
        <taxon>Mytilida</taxon>
        <taxon>Mytiloidea</taxon>
        <taxon>Mytilidae</taxon>
        <taxon>Mytilinae</taxon>
        <taxon>Mytilus</taxon>
    </lineage>
</organism>
<sequence length="219" mass="24974">MSKHKVGIILLTLSAFSLFVGCLILLLEIQVYTPETDGQVEQMMNSTIILPCNDSKLQMCMTKSVPAVTLFLQLMSFEFHRNNSTIDKSDRSGTCYLNPRSIKGDHLRWKSNTRDIICNQTDGLRIPSTGIMLIFNILQMKSNHKTSDDFIVHTIKRGYTTLFTKGVNFKHKQKEVFESSYFFMAVKLEKDQTIEASLSDVSLLYPMKKTNVFGFYGIS</sequence>
<dbReference type="SUPFAM" id="SSF49842">
    <property type="entry name" value="TNF-like"/>
    <property type="match status" value="1"/>
</dbReference>
<dbReference type="AlphaFoldDB" id="A0A8B6BNX0"/>
<accession>A0A8B6BNX0</accession>
<reference evidence="2" key="1">
    <citation type="submission" date="2018-11" db="EMBL/GenBank/DDBJ databases">
        <authorList>
            <person name="Alioto T."/>
            <person name="Alioto T."/>
        </authorList>
    </citation>
    <scope>NUCLEOTIDE SEQUENCE</scope>
</reference>
<gene>
    <name evidence="2" type="ORF">MGAL_10B070749</name>
</gene>
<dbReference type="InterPro" id="IPR008983">
    <property type="entry name" value="Tumour_necrosis_fac-like_dom"/>
</dbReference>
<comment type="caution">
    <text evidence="2">The sequence shown here is derived from an EMBL/GenBank/DDBJ whole genome shotgun (WGS) entry which is preliminary data.</text>
</comment>
<proteinExistence type="predicted"/>
<evidence type="ECO:0000313" key="3">
    <source>
        <dbReference type="Proteomes" id="UP000596742"/>
    </source>
</evidence>
<evidence type="ECO:0008006" key="4">
    <source>
        <dbReference type="Google" id="ProtNLM"/>
    </source>
</evidence>
<protein>
    <recommendedName>
        <fullName evidence="4">TNF family profile domain-containing protein</fullName>
    </recommendedName>
</protein>
<feature type="transmembrane region" description="Helical" evidence="1">
    <location>
        <begin position="7"/>
        <end position="27"/>
    </location>
</feature>
<evidence type="ECO:0000313" key="2">
    <source>
        <dbReference type="EMBL" id="VDH92967.1"/>
    </source>
</evidence>
<evidence type="ECO:0000256" key="1">
    <source>
        <dbReference type="SAM" id="Phobius"/>
    </source>
</evidence>
<name>A0A8B6BNX0_MYTGA</name>
<dbReference type="OrthoDB" id="10273886at2759"/>
<keyword evidence="1" id="KW-0812">Transmembrane</keyword>
<keyword evidence="3" id="KW-1185">Reference proteome</keyword>
<dbReference type="EMBL" id="UYJE01000397">
    <property type="protein sequence ID" value="VDH92967.1"/>
    <property type="molecule type" value="Genomic_DNA"/>
</dbReference>